<dbReference type="Gene3D" id="1.10.443.10">
    <property type="entry name" value="Intergrase catalytic core"/>
    <property type="match status" value="1"/>
</dbReference>
<gene>
    <name evidence="2" type="ORF">BJ212DRAFT_1230974</name>
</gene>
<comment type="caution">
    <text evidence="2">The sequence shown here is derived from an EMBL/GenBank/DDBJ whole genome shotgun (WGS) entry which is preliminary data.</text>
</comment>
<dbReference type="RefSeq" id="XP_041192599.1">
    <property type="nucleotide sequence ID" value="XM_041329496.1"/>
</dbReference>
<dbReference type="InterPro" id="IPR013762">
    <property type="entry name" value="Integrase-like_cat_sf"/>
</dbReference>
<keyword evidence="3" id="KW-1185">Reference proteome</keyword>
<dbReference type="OrthoDB" id="5598396at2759"/>
<proteinExistence type="predicted"/>
<reference evidence="2" key="1">
    <citation type="journal article" date="2020" name="New Phytol.">
        <title>Comparative genomics reveals dynamic genome evolution in host specialist ectomycorrhizal fungi.</title>
        <authorList>
            <person name="Lofgren L.A."/>
            <person name="Nguyen N.H."/>
            <person name="Vilgalys R."/>
            <person name="Ruytinx J."/>
            <person name="Liao H.L."/>
            <person name="Branco S."/>
            <person name="Kuo A."/>
            <person name="LaButti K."/>
            <person name="Lipzen A."/>
            <person name="Andreopoulos W."/>
            <person name="Pangilinan J."/>
            <person name="Riley R."/>
            <person name="Hundley H."/>
            <person name="Na H."/>
            <person name="Barry K."/>
            <person name="Grigoriev I.V."/>
            <person name="Stajich J.E."/>
            <person name="Kennedy P.G."/>
        </authorList>
    </citation>
    <scope>NUCLEOTIDE SEQUENCE</scope>
    <source>
        <strain evidence="2">MN1</strain>
    </source>
</reference>
<dbReference type="GO" id="GO:0003677">
    <property type="term" value="F:DNA binding"/>
    <property type="evidence" value="ECO:0007669"/>
    <property type="project" value="InterPro"/>
</dbReference>
<dbReference type="Proteomes" id="UP000807769">
    <property type="component" value="Unassembled WGS sequence"/>
</dbReference>
<dbReference type="GeneID" id="64623513"/>
<dbReference type="InterPro" id="IPR011010">
    <property type="entry name" value="DNA_brk_join_enz"/>
</dbReference>
<dbReference type="EMBL" id="JABBWG010000018">
    <property type="protein sequence ID" value="KAG1815668.1"/>
    <property type="molecule type" value="Genomic_DNA"/>
</dbReference>
<evidence type="ECO:0000313" key="2">
    <source>
        <dbReference type="EMBL" id="KAG1815668.1"/>
    </source>
</evidence>
<organism evidence="2 3">
    <name type="scientific">Suillus subaureus</name>
    <dbReference type="NCBI Taxonomy" id="48587"/>
    <lineage>
        <taxon>Eukaryota</taxon>
        <taxon>Fungi</taxon>
        <taxon>Dikarya</taxon>
        <taxon>Basidiomycota</taxon>
        <taxon>Agaricomycotina</taxon>
        <taxon>Agaricomycetes</taxon>
        <taxon>Agaricomycetidae</taxon>
        <taxon>Boletales</taxon>
        <taxon>Suillineae</taxon>
        <taxon>Suillaceae</taxon>
        <taxon>Suillus</taxon>
    </lineage>
</organism>
<evidence type="ECO:0008006" key="4">
    <source>
        <dbReference type="Google" id="ProtNLM"/>
    </source>
</evidence>
<accession>A0A9P7EAA4</accession>
<protein>
    <recommendedName>
        <fullName evidence="4">Integrase</fullName>
    </recommendedName>
</protein>
<dbReference type="GO" id="GO:0015074">
    <property type="term" value="P:DNA integration"/>
    <property type="evidence" value="ECO:0007669"/>
    <property type="project" value="InterPro"/>
</dbReference>
<name>A0A9P7EAA4_9AGAM</name>
<evidence type="ECO:0000313" key="3">
    <source>
        <dbReference type="Proteomes" id="UP000807769"/>
    </source>
</evidence>
<dbReference type="GO" id="GO:0006310">
    <property type="term" value="P:DNA recombination"/>
    <property type="evidence" value="ECO:0007669"/>
    <property type="project" value="UniProtKB-KW"/>
</dbReference>
<evidence type="ECO:0000256" key="1">
    <source>
        <dbReference type="ARBA" id="ARBA00023172"/>
    </source>
</evidence>
<sequence>HNLPVDPTPSTLSFYITYMSHHIQPHSVEAYLSGIINQLEPHFPHVRQSQNSLLVKWTLQGALCLLGHLVSQKEPLRWDDLLHVLNGLPQPMTHDDLLWVTQLHCVFYGLLHLGELVAPDEIALQDFTKFSMWASVHVSDGDFTFLLQCEKADTQYEGNRVIIQHSAASSDPWPLFTQYLASHDQKYPLHSFLWIHKDGHHPTHSWFIRKLKSFFSNDISGHSMRAGGATSLAAAGVSPDHI</sequence>
<feature type="non-terminal residue" evidence="2">
    <location>
        <position position="1"/>
    </location>
</feature>
<dbReference type="AlphaFoldDB" id="A0A9P7EAA4"/>
<feature type="non-terminal residue" evidence="2">
    <location>
        <position position="242"/>
    </location>
</feature>
<keyword evidence="1" id="KW-0233">DNA recombination</keyword>
<dbReference type="SUPFAM" id="SSF56349">
    <property type="entry name" value="DNA breaking-rejoining enzymes"/>
    <property type="match status" value="1"/>
</dbReference>